<evidence type="ECO:0000256" key="1">
    <source>
        <dbReference type="SAM" id="Phobius"/>
    </source>
</evidence>
<dbReference type="Proteomes" id="UP000316988">
    <property type="component" value="Unassembled WGS sequence"/>
</dbReference>
<feature type="transmembrane region" description="Helical" evidence="1">
    <location>
        <begin position="809"/>
        <end position="829"/>
    </location>
</feature>
<proteinExistence type="predicted"/>
<sequence length="989" mass="106793">MIWRSVACLVLSALVGWLVAGQVSSVLDLRVEDGSAIREDPSVAEAVDPVEAPAIVSISIDDDPAVVEAAEVLGDALRSRQRPAPRWVSIADEPMLTVEVDADTEGDGEESSRLVPVDGGRWILRASSARGAAQGLVALADRIRSGREPWVTEAIAPDLPTRMVDFGAVGVRARESQWRGGDDYGHASRAFEDVILAEAPYIDTEALERHRPAFERFVRQSVANGYNAMAVPGFLEYVRFDDIADASDRTHRARAMAMREAFGPWWEYASDRGLDVYLRTDMLALNDPLERYLRGRFGGLETSLPAFWDTYGTAFEEVYAAMPQLAGTVVRIGEAGDVYDVAGRDERSALAVTSVAQTRAMLSGLLDAHERAGRELVFRTWSVGVGEVGALHTDPELYRRVFEGIDSDRLIVSTKYSDGDFYSHLPLNATLGETGQRRIVEFQSRREYEGMGVLANDLTALHGAALKEAVAANDGIEGVWTWTQDGGPWRAGPMALYLERGWWPLYDLNTYGIGRWARDLDAEPGDISGDWIRSAVSRIPSTQEAVAGALGVSRSAILDGLYIGAFAEKQVYALGLLPPPMMWIFEWDVLAGDTATWSVIGTVVGDEVGESVQEGRDAVATARTMLRQVRGTPASSWNDQTSQANATETLEYEVSLLEMLSWFRSTALHHAAWVRTGDEAHAVAADRARERYREARDAHAETYGDRVDLPAYNTVAADAAMNRQERDQLIATAASVLLGLVVGWLLLGAVAALTGLRAGVFALARWHWSGLVRPWAVRPDRSALALGVLPGLVVIATEAMWGWGRAPVHGATVAACWGIGLMMLCLVTSRRSRRRWAAALGGVSLVHSALVLYALSGHGPSGYWAAAWTDEGARTAYLIATTVLAGWGSAAVAMAARRRGAVLLSLGTVLLGLGGALAVAGLDTVLRTWSDELGILPWTLARTLGISTHLGIPAWVVWVPLAVGGLVVIAGLARLRSPRRSSTGASIGS</sequence>
<evidence type="ECO:0000313" key="2">
    <source>
        <dbReference type="EMBL" id="TSD65163.1"/>
    </source>
</evidence>
<gene>
    <name evidence="2" type="ORF">FNM00_05505</name>
</gene>
<protein>
    <recommendedName>
        <fullName evidence="4">Glycosyl hydrolase family 67 C-terminal domain-containing protein</fullName>
    </recommendedName>
</protein>
<keyword evidence="1" id="KW-0812">Transmembrane</keyword>
<comment type="caution">
    <text evidence="2">The sequence shown here is derived from an EMBL/GenBank/DDBJ whole genome shotgun (WGS) entry which is preliminary data.</text>
</comment>
<keyword evidence="3" id="KW-1185">Reference proteome</keyword>
<accession>A0A554SFS0</accession>
<dbReference type="InterPro" id="IPR017853">
    <property type="entry name" value="GH"/>
</dbReference>
<feature type="transmembrane region" description="Helical" evidence="1">
    <location>
        <begin position="875"/>
        <end position="895"/>
    </location>
</feature>
<evidence type="ECO:0008006" key="4">
    <source>
        <dbReference type="Google" id="ProtNLM"/>
    </source>
</evidence>
<dbReference type="AlphaFoldDB" id="A0A554SFS0"/>
<dbReference type="SUPFAM" id="SSF51445">
    <property type="entry name" value="(Trans)glycosidases"/>
    <property type="match status" value="1"/>
</dbReference>
<keyword evidence="1" id="KW-1133">Transmembrane helix</keyword>
<feature type="transmembrane region" description="Helical" evidence="1">
    <location>
        <begin position="736"/>
        <end position="763"/>
    </location>
</feature>
<dbReference type="OrthoDB" id="339499at2"/>
<feature type="transmembrane region" description="Helical" evidence="1">
    <location>
        <begin position="952"/>
        <end position="973"/>
    </location>
</feature>
<evidence type="ECO:0000313" key="3">
    <source>
        <dbReference type="Proteomes" id="UP000316988"/>
    </source>
</evidence>
<dbReference type="RefSeq" id="WP_143912244.1">
    <property type="nucleotide sequence ID" value="NZ_VLNT01000003.1"/>
</dbReference>
<feature type="transmembrane region" description="Helical" evidence="1">
    <location>
        <begin position="836"/>
        <end position="855"/>
    </location>
</feature>
<organism evidence="2 3">
    <name type="scientific">Aeromicrobium piscarium</name>
    <dbReference type="NCBI Taxonomy" id="2590901"/>
    <lineage>
        <taxon>Bacteria</taxon>
        <taxon>Bacillati</taxon>
        <taxon>Actinomycetota</taxon>
        <taxon>Actinomycetes</taxon>
        <taxon>Propionibacteriales</taxon>
        <taxon>Nocardioidaceae</taxon>
        <taxon>Aeromicrobium</taxon>
    </lineage>
</organism>
<name>A0A554SFS0_9ACTN</name>
<keyword evidence="1" id="KW-0472">Membrane</keyword>
<reference evidence="2 3" key="1">
    <citation type="submission" date="2019-07" db="EMBL/GenBank/DDBJ databases">
        <authorList>
            <person name="Zhao L.H."/>
        </authorList>
    </citation>
    <scope>NUCLEOTIDE SEQUENCE [LARGE SCALE GENOMIC DNA]</scope>
    <source>
        <strain evidence="2 3">Co35</strain>
    </source>
</reference>
<dbReference type="EMBL" id="VLNT01000003">
    <property type="protein sequence ID" value="TSD65163.1"/>
    <property type="molecule type" value="Genomic_DNA"/>
</dbReference>
<feature type="transmembrane region" description="Helical" evidence="1">
    <location>
        <begin position="902"/>
        <end position="922"/>
    </location>
</feature>
<feature type="transmembrane region" description="Helical" evidence="1">
    <location>
        <begin position="783"/>
        <end position="803"/>
    </location>
</feature>